<keyword evidence="3" id="KW-1185">Reference proteome</keyword>
<accession>E8RPD1</accession>
<evidence type="ECO:0000313" key="3">
    <source>
        <dbReference type="Proteomes" id="UP000001492"/>
    </source>
</evidence>
<dbReference type="GO" id="GO:0003700">
    <property type="term" value="F:DNA-binding transcription factor activity"/>
    <property type="evidence" value="ECO:0007669"/>
    <property type="project" value="TreeGrafter"/>
</dbReference>
<dbReference type="OrthoDB" id="9800506at2"/>
<dbReference type="GO" id="GO:0005829">
    <property type="term" value="C:cytosol"/>
    <property type="evidence" value="ECO:0007669"/>
    <property type="project" value="TreeGrafter"/>
</dbReference>
<dbReference type="KEGG" id="aex:Astex_0279"/>
<dbReference type="PROSITE" id="PS51197">
    <property type="entry name" value="HTH_RRF2_2"/>
    <property type="match status" value="1"/>
</dbReference>
<dbReference type="FunFam" id="1.10.10.10:FF:000138">
    <property type="entry name" value="Rrf2 family transcriptional regulator"/>
    <property type="match status" value="1"/>
</dbReference>
<gene>
    <name evidence="2" type="ordered locus">Astex_0279</name>
</gene>
<dbReference type="PANTHER" id="PTHR33221">
    <property type="entry name" value="WINGED HELIX-TURN-HELIX TRANSCRIPTIONAL REGULATOR, RRF2 FAMILY"/>
    <property type="match status" value="1"/>
</dbReference>
<evidence type="ECO:0000313" key="2">
    <source>
        <dbReference type="EMBL" id="ADU11977.1"/>
    </source>
</evidence>
<dbReference type="SUPFAM" id="SSF46785">
    <property type="entry name" value="Winged helix' DNA-binding domain"/>
    <property type="match status" value="1"/>
</dbReference>
<dbReference type="InterPro" id="IPR036390">
    <property type="entry name" value="WH_DNA-bd_sf"/>
</dbReference>
<dbReference type="InterPro" id="IPR036388">
    <property type="entry name" value="WH-like_DNA-bd_sf"/>
</dbReference>
<name>E8RPD1_ASTEC</name>
<protein>
    <submittedName>
        <fullName evidence="2">Transcriptional regulator, BadM/Rrf2 family</fullName>
    </submittedName>
</protein>
<dbReference type="STRING" id="573065.Astex_0279"/>
<feature type="compositionally biased region" description="Basic and acidic residues" evidence="1">
    <location>
        <begin position="151"/>
        <end position="163"/>
    </location>
</feature>
<dbReference type="PANTHER" id="PTHR33221:SF15">
    <property type="entry name" value="HTH-TYPE TRANSCRIPTIONAL REGULATOR YWGB-RELATED"/>
    <property type="match status" value="1"/>
</dbReference>
<dbReference type="AlphaFoldDB" id="E8RPD1"/>
<dbReference type="EMBL" id="CP002395">
    <property type="protein sequence ID" value="ADU11977.1"/>
    <property type="molecule type" value="Genomic_DNA"/>
</dbReference>
<dbReference type="Gene3D" id="1.10.10.10">
    <property type="entry name" value="Winged helix-like DNA-binding domain superfamily/Winged helix DNA-binding domain"/>
    <property type="match status" value="1"/>
</dbReference>
<dbReference type="Pfam" id="PF02082">
    <property type="entry name" value="Rrf2"/>
    <property type="match status" value="1"/>
</dbReference>
<dbReference type="InterPro" id="IPR000944">
    <property type="entry name" value="Tscrpt_reg_Rrf2"/>
</dbReference>
<feature type="region of interest" description="Disordered" evidence="1">
    <location>
        <begin position="144"/>
        <end position="163"/>
    </location>
</feature>
<evidence type="ECO:0000256" key="1">
    <source>
        <dbReference type="SAM" id="MobiDB-lite"/>
    </source>
</evidence>
<organism evidence="2 3">
    <name type="scientific">Asticcacaulis excentricus (strain ATCC 15261 / DSM 4724 / KCTC 12464 / NCIMB 9791 / VKM B-1370 / CB 48)</name>
    <dbReference type="NCBI Taxonomy" id="573065"/>
    <lineage>
        <taxon>Bacteria</taxon>
        <taxon>Pseudomonadati</taxon>
        <taxon>Pseudomonadota</taxon>
        <taxon>Alphaproteobacteria</taxon>
        <taxon>Caulobacterales</taxon>
        <taxon>Caulobacteraceae</taxon>
        <taxon>Asticcacaulis</taxon>
    </lineage>
</organism>
<proteinExistence type="predicted"/>
<dbReference type="eggNOG" id="COG1959">
    <property type="taxonomic scope" value="Bacteria"/>
</dbReference>
<dbReference type="Proteomes" id="UP000001492">
    <property type="component" value="Chromosome 1"/>
</dbReference>
<sequence>MKRDGKLSGMLHVLLHLADTDKAVTSERLAQMMSTNPVVIRRVMAGLRAQGLVQSEKGHGGGWRLGRPLKEVTLAEVYRAVGEPELFAMGNRTENPECLVEQAVNAAIDNALSEAEALLMQRFGEVTLAMLAADFQRRAEARGYTPLKGHPHPENSHEPSHDL</sequence>
<reference evidence="3" key="1">
    <citation type="submission" date="2010-12" db="EMBL/GenBank/DDBJ databases">
        <title>Complete sequence of chromosome 1 of Asticcacaulis excentricus CB 48.</title>
        <authorList>
            <consortium name="US DOE Joint Genome Institute"/>
            <person name="Lucas S."/>
            <person name="Copeland A."/>
            <person name="Lapidus A."/>
            <person name="Cheng J.-F."/>
            <person name="Bruce D."/>
            <person name="Goodwin L."/>
            <person name="Pitluck S."/>
            <person name="Teshima H."/>
            <person name="Davenport K."/>
            <person name="Detter J.C."/>
            <person name="Han C."/>
            <person name="Tapia R."/>
            <person name="Land M."/>
            <person name="Hauser L."/>
            <person name="Jeffries C."/>
            <person name="Kyrpides N."/>
            <person name="Ivanova N."/>
            <person name="Ovchinnikova G."/>
            <person name="Brun Y.V."/>
            <person name="Woyke T."/>
        </authorList>
    </citation>
    <scope>NUCLEOTIDE SEQUENCE [LARGE SCALE GENOMIC DNA]</scope>
    <source>
        <strain evidence="3">ATCC 15261 / DSM 4724 / KCTC 12464 / NCIMB 9791 / VKM B-1370 / CB 48</strain>
    </source>
</reference>
<dbReference type="HOGENOM" id="CLU_107144_4_0_5"/>